<keyword evidence="4" id="KW-1185">Reference proteome</keyword>
<feature type="compositionally biased region" description="Polar residues" evidence="1">
    <location>
        <begin position="125"/>
        <end position="141"/>
    </location>
</feature>
<gene>
    <name evidence="3" type="ORF">AMATHDRAFT_6735</name>
</gene>
<sequence length="141" mass="16202">MRLSSIVVITSALLLAGFGSSTPIQRGADGAASVAARRSLSKNDNEIRARTWGGRNVEQLTARRLSSDERKYYPRRFPINYEIEEIEHDPTVRPEWMDRQPPPPRQQSQQSQRDQQEPRNRQHRSQVSNNSPHPRNARSMS</sequence>
<protein>
    <submittedName>
        <fullName evidence="3">Uncharacterized protein</fullName>
    </submittedName>
</protein>
<reference evidence="3 4" key="1">
    <citation type="submission" date="2014-02" db="EMBL/GenBank/DDBJ databases">
        <title>Transposable element dynamics among asymbiotic and ectomycorrhizal Amanita fungi.</title>
        <authorList>
            <consortium name="DOE Joint Genome Institute"/>
            <person name="Hess J."/>
            <person name="Skrede I."/>
            <person name="Wolfe B."/>
            <person name="LaButti K."/>
            <person name="Ohm R.A."/>
            <person name="Grigoriev I.V."/>
            <person name="Pringle A."/>
        </authorList>
    </citation>
    <scope>NUCLEOTIDE SEQUENCE [LARGE SCALE GENOMIC DNA]</scope>
    <source>
        <strain evidence="3 4">SKay4041</strain>
    </source>
</reference>
<dbReference type="Proteomes" id="UP000242287">
    <property type="component" value="Unassembled WGS sequence"/>
</dbReference>
<evidence type="ECO:0000256" key="2">
    <source>
        <dbReference type="SAM" id="SignalP"/>
    </source>
</evidence>
<dbReference type="EMBL" id="KZ302111">
    <property type="protein sequence ID" value="PFH47433.1"/>
    <property type="molecule type" value="Genomic_DNA"/>
</dbReference>
<evidence type="ECO:0000313" key="4">
    <source>
        <dbReference type="Proteomes" id="UP000242287"/>
    </source>
</evidence>
<evidence type="ECO:0000256" key="1">
    <source>
        <dbReference type="SAM" id="MobiDB-lite"/>
    </source>
</evidence>
<keyword evidence="2" id="KW-0732">Signal</keyword>
<feature type="signal peptide" evidence="2">
    <location>
        <begin position="1"/>
        <end position="21"/>
    </location>
</feature>
<feature type="chain" id="PRO_5012202606" evidence="2">
    <location>
        <begin position="22"/>
        <end position="141"/>
    </location>
</feature>
<feature type="compositionally biased region" description="Basic and acidic residues" evidence="1">
    <location>
        <begin position="88"/>
        <end position="98"/>
    </location>
</feature>
<dbReference type="AlphaFoldDB" id="A0A2A9NIE8"/>
<organism evidence="3 4">
    <name type="scientific">Amanita thiersii Skay4041</name>
    <dbReference type="NCBI Taxonomy" id="703135"/>
    <lineage>
        <taxon>Eukaryota</taxon>
        <taxon>Fungi</taxon>
        <taxon>Dikarya</taxon>
        <taxon>Basidiomycota</taxon>
        <taxon>Agaricomycotina</taxon>
        <taxon>Agaricomycetes</taxon>
        <taxon>Agaricomycetidae</taxon>
        <taxon>Agaricales</taxon>
        <taxon>Pluteineae</taxon>
        <taxon>Amanitaceae</taxon>
        <taxon>Amanita</taxon>
    </lineage>
</organism>
<name>A0A2A9NIE8_9AGAR</name>
<feature type="region of interest" description="Disordered" evidence="1">
    <location>
        <begin position="83"/>
        <end position="141"/>
    </location>
</feature>
<proteinExistence type="predicted"/>
<evidence type="ECO:0000313" key="3">
    <source>
        <dbReference type="EMBL" id="PFH47433.1"/>
    </source>
</evidence>
<accession>A0A2A9NIE8</accession>